<reference evidence="1" key="2">
    <citation type="submission" date="2010-07" db="EMBL/GenBank/DDBJ databases">
        <authorList>
            <consortium name="The Broad Institute Genome Sequencing Platform"/>
            <consortium name="Broad Institute Genome Sequencing Center for Infectious Disease"/>
            <person name="Ma L.-J."/>
            <person name="Dead R."/>
            <person name="Young S."/>
            <person name="Zeng Q."/>
            <person name="Koehrsen M."/>
            <person name="Alvarado L."/>
            <person name="Berlin A."/>
            <person name="Chapman S.B."/>
            <person name="Chen Z."/>
            <person name="Freedman E."/>
            <person name="Gellesch M."/>
            <person name="Goldberg J."/>
            <person name="Griggs A."/>
            <person name="Gujja S."/>
            <person name="Heilman E.R."/>
            <person name="Heiman D."/>
            <person name="Hepburn T."/>
            <person name="Howarth C."/>
            <person name="Jen D."/>
            <person name="Larson L."/>
            <person name="Mehta T."/>
            <person name="Neiman D."/>
            <person name="Pearson M."/>
            <person name="Roberts A."/>
            <person name="Saif S."/>
            <person name="Shea T."/>
            <person name="Shenoy N."/>
            <person name="Sisk P."/>
            <person name="Stolte C."/>
            <person name="Sykes S."/>
            <person name="Walk T."/>
            <person name="White J."/>
            <person name="Yandava C."/>
            <person name="Haas B."/>
            <person name="Nusbaum C."/>
            <person name="Birren B."/>
        </authorList>
    </citation>
    <scope>NUCLEOTIDE SEQUENCE</scope>
    <source>
        <strain evidence="1">R3-111a-1</strain>
    </source>
</reference>
<dbReference type="RefSeq" id="XP_009228675.1">
    <property type="nucleotide sequence ID" value="XM_009230411.1"/>
</dbReference>
<proteinExistence type="predicted"/>
<evidence type="ECO:0000313" key="2">
    <source>
        <dbReference type="EnsemblFungi" id="EJT69627"/>
    </source>
</evidence>
<name>J3PG87_GAET3</name>
<protein>
    <submittedName>
        <fullName evidence="1 2">Uncharacterized protein</fullName>
    </submittedName>
</protein>
<organism evidence="1">
    <name type="scientific">Gaeumannomyces tritici (strain R3-111a-1)</name>
    <name type="common">Wheat and barley take-all root rot fungus</name>
    <name type="synonym">Gaeumannomyces graminis var. tritici</name>
    <dbReference type="NCBI Taxonomy" id="644352"/>
    <lineage>
        <taxon>Eukaryota</taxon>
        <taxon>Fungi</taxon>
        <taxon>Dikarya</taxon>
        <taxon>Ascomycota</taxon>
        <taxon>Pezizomycotina</taxon>
        <taxon>Sordariomycetes</taxon>
        <taxon>Sordariomycetidae</taxon>
        <taxon>Magnaporthales</taxon>
        <taxon>Magnaporthaceae</taxon>
        <taxon>Gaeumannomyces</taxon>
    </lineage>
</organism>
<reference evidence="2" key="4">
    <citation type="journal article" date="2015" name="G3 (Bethesda)">
        <title>Genome sequences of three phytopathogenic species of the Magnaporthaceae family of fungi.</title>
        <authorList>
            <person name="Okagaki L.H."/>
            <person name="Nunes C.C."/>
            <person name="Sailsbery J."/>
            <person name="Clay B."/>
            <person name="Brown D."/>
            <person name="John T."/>
            <person name="Oh Y."/>
            <person name="Young N."/>
            <person name="Fitzgerald M."/>
            <person name="Haas B.J."/>
            <person name="Zeng Q."/>
            <person name="Young S."/>
            <person name="Adiconis X."/>
            <person name="Fan L."/>
            <person name="Levin J.Z."/>
            <person name="Mitchell T.K."/>
            <person name="Okubara P.A."/>
            <person name="Farman M.L."/>
            <person name="Kohn L.M."/>
            <person name="Birren B."/>
            <person name="Ma L.-J."/>
            <person name="Dean R.A."/>
        </authorList>
    </citation>
    <scope>NUCLEOTIDE SEQUENCE</scope>
    <source>
        <strain evidence="2">R3-111a-1</strain>
    </source>
</reference>
<dbReference type="GeneID" id="20352969"/>
<dbReference type="OrthoDB" id="5967843at2759"/>
<evidence type="ECO:0000313" key="3">
    <source>
        <dbReference type="Proteomes" id="UP000006039"/>
    </source>
</evidence>
<evidence type="ECO:0000313" key="1">
    <source>
        <dbReference type="EMBL" id="EJT69627.1"/>
    </source>
</evidence>
<dbReference type="AlphaFoldDB" id="J3PG87"/>
<gene>
    <name evidence="2" type="primary">20352969</name>
    <name evidence="1" type="ORF">GGTG_12511</name>
</gene>
<keyword evidence="3" id="KW-1185">Reference proteome</keyword>
<dbReference type="EMBL" id="GL385403">
    <property type="protein sequence ID" value="EJT69627.1"/>
    <property type="molecule type" value="Genomic_DNA"/>
</dbReference>
<accession>J3PG87</accession>
<dbReference type="HOGENOM" id="CLU_3125174_0_0_1"/>
<reference evidence="1" key="3">
    <citation type="submission" date="2010-09" db="EMBL/GenBank/DDBJ databases">
        <title>Annotation of Gaeumannomyces graminis var. tritici R3-111a-1.</title>
        <authorList>
            <consortium name="The Broad Institute Genome Sequencing Platform"/>
            <person name="Ma L.-J."/>
            <person name="Dead R."/>
            <person name="Young S.K."/>
            <person name="Zeng Q."/>
            <person name="Gargeya S."/>
            <person name="Fitzgerald M."/>
            <person name="Haas B."/>
            <person name="Abouelleil A."/>
            <person name="Alvarado L."/>
            <person name="Arachchi H.M."/>
            <person name="Berlin A."/>
            <person name="Brown A."/>
            <person name="Chapman S.B."/>
            <person name="Chen Z."/>
            <person name="Dunbar C."/>
            <person name="Freedman E."/>
            <person name="Gearin G."/>
            <person name="Gellesch M."/>
            <person name="Goldberg J."/>
            <person name="Griggs A."/>
            <person name="Gujja S."/>
            <person name="Heiman D."/>
            <person name="Howarth C."/>
            <person name="Larson L."/>
            <person name="Lui A."/>
            <person name="MacDonald P.J.P."/>
            <person name="Mehta T."/>
            <person name="Montmayeur A."/>
            <person name="Murphy C."/>
            <person name="Neiman D."/>
            <person name="Pearson M."/>
            <person name="Priest M."/>
            <person name="Roberts A."/>
            <person name="Saif S."/>
            <person name="Shea T."/>
            <person name="Shenoy N."/>
            <person name="Sisk P."/>
            <person name="Stolte C."/>
            <person name="Sykes S."/>
            <person name="Yandava C."/>
            <person name="Wortman J."/>
            <person name="Nusbaum C."/>
            <person name="Birren B."/>
        </authorList>
    </citation>
    <scope>NUCLEOTIDE SEQUENCE</scope>
    <source>
        <strain evidence="1">R3-111a-1</strain>
    </source>
</reference>
<dbReference type="VEuPathDB" id="FungiDB:GGTG_12511"/>
<dbReference type="EnsemblFungi" id="EJT69627">
    <property type="protein sequence ID" value="EJT69627"/>
    <property type="gene ID" value="GGTG_12511"/>
</dbReference>
<reference evidence="2" key="5">
    <citation type="submission" date="2018-04" db="UniProtKB">
        <authorList>
            <consortium name="EnsemblFungi"/>
        </authorList>
    </citation>
    <scope>IDENTIFICATION</scope>
    <source>
        <strain evidence="2">R3-111a-1</strain>
    </source>
</reference>
<dbReference type="Proteomes" id="UP000006039">
    <property type="component" value="Unassembled WGS sequence"/>
</dbReference>
<reference evidence="3" key="1">
    <citation type="submission" date="2010-07" db="EMBL/GenBank/DDBJ databases">
        <title>The genome sequence of Gaeumannomyces graminis var. tritici strain R3-111a-1.</title>
        <authorList>
            <consortium name="The Broad Institute Genome Sequencing Platform"/>
            <person name="Ma L.-J."/>
            <person name="Dead R."/>
            <person name="Young S."/>
            <person name="Zeng Q."/>
            <person name="Koehrsen M."/>
            <person name="Alvarado L."/>
            <person name="Berlin A."/>
            <person name="Chapman S.B."/>
            <person name="Chen Z."/>
            <person name="Freedman E."/>
            <person name="Gellesch M."/>
            <person name="Goldberg J."/>
            <person name="Griggs A."/>
            <person name="Gujja S."/>
            <person name="Heilman E.R."/>
            <person name="Heiman D."/>
            <person name="Hepburn T."/>
            <person name="Howarth C."/>
            <person name="Jen D."/>
            <person name="Larson L."/>
            <person name="Mehta T."/>
            <person name="Neiman D."/>
            <person name="Pearson M."/>
            <person name="Roberts A."/>
            <person name="Saif S."/>
            <person name="Shea T."/>
            <person name="Shenoy N."/>
            <person name="Sisk P."/>
            <person name="Stolte C."/>
            <person name="Sykes S."/>
            <person name="Walk T."/>
            <person name="White J."/>
            <person name="Yandava C."/>
            <person name="Haas B."/>
            <person name="Nusbaum C."/>
            <person name="Birren B."/>
        </authorList>
    </citation>
    <scope>NUCLEOTIDE SEQUENCE [LARGE SCALE GENOMIC DNA]</scope>
    <source>
        <strain evidence="3">R3-111a-1</strain>
    </source>
</reference>
<sequence length="50" mass="5857">MAQAACIVYLNMEYFADSGEPREPDGMGLWESKVRRRVRQYPFVRYAALN</sequence>